<sequence length="134" mass="15569">MKGTSKDEKAKALPNMWKRLAIDDLMKLQRLKDSITVIENNYSKGNIDSSTMKYLSKAIEANKILIRCIERALDTLTEEERIILDRFYINRQKYPAESVMKDIRIGRSRIHEKKAAALQKFTISMYGPVDIFNL</sequence>
<name>G8LUQ9_ACECE</name>
<evidence type="ECO:0000313" key="1">
    <source>
        <dbReference type="EMBL" id="AEV67399.1"/>
    </source>
</evidence>
<accession>G8LUQ9</accession>
<reference evidence="2" key="1">
    <citation type="submission" date="2011-12" db="EMBL/GenBank/DDBJ databases">
        <title>Complete sequence of Clostridium clariflavum DSM 19732.</title>
        <authorList>
            <consortium name="US DOE Joint Genome Institute"/>
            <person name="Lucas S."/>
            <person name="Han J."/>
            <person name="Lapidus A."/>
            <person name="Cheng J.-F."/>
            <person name="Goodwin L."/>
            <person name="Pitluck S."/>
            <person name="Peters L."/>
            <person name="Teshima H."/>
            <person name="Detter J.C."/>
            <person name="Han C."/>
            <person name="Tapia R."/>
            <person name="Land M."/>
            <person name="Hauser L."/>
            <person name="Kyrpides N."/>
            <person name="Ivanova N."/>
            <person name="Pagani I."/>
            <person name="Kitzmiller T."/>
            <person name="Lynd L."/>
            <person name="Izquierdo J."/>
            <person name="Woyke T."/>
        </authorList>
    </citation>
    <scope>NUCLEOTIDE SEQUENCE [LARGE SCALE GENOMIC DNA]</scope>
    <source>
        <strain evidence="2">DSM 19732 / NBRC 101661 / EBR45</strain>
    </source>
</reference>
<gene>
    <name evidence="1" type="ordered locus">Clocl_0694</name>
</gene>
<protein>
    <recommendedName>
        <fullName evidence="3">Phage transcriptional regulator, RinA family</fullName>
    </recommendedName>
</protein>
<dbReference type="STRING" id="720554.Clocl_0694"/>
<dbReference type="SUPFAM" id="SSF88659">
    <property type="entry name" value="Sigma3 and sigma4 domains of RNA polymerase sigma factors"/>
    <property type="match status" value="1"/>
</dbReference>
<reference evidence="1 2" key="2">
    <citation type="journal article" date="2012" name="Stand. Genomic Sci.">
        <title>Complete Genome Sequence of Clostridium clariflavum DSM 19732.</title>
        <authorList>
            <person name="Izquierdo J.A."/>
            <person name="Goodwin L."/>
            <person name="Davenport K.W."/>
            <person name="Teshima H."/>
            <person name="Bruce D."/>
            <person name="Detter C."/>
            <person name="Tapia R."/>
            <person name="Han S."/>
            <person name="Land M."/>
            <person name="Hauser L."/>
            <person name="Jeffries C.D."/>
            <person name="Han J."/>
            <person name="Pitluck S."/>
            <person name="Nolan M."/>
            <person name="Chen A."/>
            <person name="Huntemann M."/>
            <person name="Mavromatis K."/>
            <person name="Mikhailova N."/>
            <person name="Liolios K."/>
            <person name="Woyke T."/>
            <person name="Lynd L.R."/>
        </authorList>
    </citation>
    <scope>NUCLEOTIDE SEQUENCE [LARGE SCALE GENOMIC DNA]</scope>
    <source>
        <strain evidence="2">DSM 19732 / NBRC 101661 / EBR45</strain>
    </source>
</reference>
<dbReference type="OrthoDB" id="1852623at2"/>
<dbReference type="AlphaFoldDB" id="G8LUQ9"/>
<dbReference type="EMBL" id="CP003065">
    <property type="protein sequence ID" value="AEV67399.1"/>
    <property type="molecule type" value="Genomic_DNA"/>
</dbReference>
<dbReference type="RefSeq" id="WP_014254030.1">
    <property type="nucleotide sequence ID" value="NC_016627.1"/>
</dbReference>
<dbReference type="Proteomes" id="UP000005435">
    <property type="component" value="Chromosome"/>
</dbReference>
<evidence type="ECO:0008006" key="3">
    <source>
        <dbReference type="Google" id="ProtNLM"/>
    </source>
</evidence>
<keyword evidence="2" id="KW-1185">Reference proteome</keyword>
<proteinExistence type="predicted"/>
<evidence type="ECO:0000313" key="2">
    <source>
        <dbReference type="Proteomes" id="UP000005435"/>
    </source>
</evidence>
<dbReference type="InterPro" id="IPR013324">
    <property type="entry name" value="RNA_pol_sigma_r3/r4-like"/>
</dbReference>
<dbReference type="KEGG" id="ccl:Clocl_0694"/>
<organism evidence="1 2">
    <name type="scientific">Acetivibrio clariflavus (strain DSM 19732 / NBRC 101661 / EBR45)</name>
    <name type="common">Clostridium clariflavum</name>
    <dbReference type="NCBI Taxonomy" id="720554"/>
    <lineage>
        <taxon>Bacteria</taxon>
        <taxon>Bacillati</taxon>
        <taxon>Bacillota</taxon>
        <taxon>Clostridia</taxon>
        <taxon>Eubacteriales</taxon>
        <taxon>Oscillospiraceae</taxon>
        <taxon>Acetivibrio</taxon>
    </lineage>
</organism>
<dbReference type="HOGENOM" id="CLU_1785988_0_0_9"/>